<sequence>MKHLLLLILFVISPLILFSQEVYKGNYQFNGLSGSGNFEFVKGEGNTIIKQGEFRFLRKERDPQDKTVLYKTEIFGLYEEDKKSGIWEYQDEKHEVTLNDIDAFKLIYDINSQQIKLKANYKSGVPDGRWVFEENEFREGKLFKKAEAEDFLFRNGDIQGKFQYKTFVGDKTHFIRGELNKEGFMNGEWTFVYQKDGKLVSEVRNYENGFLLGVIKRDLVSDELLEEVVFFQTIKKLKLLNSNENKGFRESDEKFGILFNDGFLSGSEHFRVQEDGNKFITEFLTNVLRYDDQYVSQNGELVDYPLHTKKFVFELSRSQQRIVEDLPSKFDKLQTTIRDYSERNALNLNKQKSDTLSFAYAFFQFQVKKLDEFTEIINLLRTKEIQYYDIQNLIEEGLPFLTERDNVNYIFENRQIQKQLEYKVGDVSSDFYEALSSYIDQVEQKTSELKAYVDKSLSRIERDEDLRNIQNQIQSKKDDLEQKYYPSHDFDELTNNLIKAVYDNILVEGFNNLNERYAKEENFGGKKEIARVMLDLLDEMENQFRPIIDLSKKVNQMDGLYMEEVFNPFTYTRYDQRAKNRLYESGEKVLTHYLDGIKGEKEYTEIKVWLNKTSKLFERMGELREADTRNLERKINRRLSVSKIESLLEL</sequence>
<protein>
    <recommendedName>
        <fullName evidence="3">Antitoxin component YwqK of the YwqJK toxin-antitoxin module</fullName>
    </recommendedName>
</protein>
<evidence type="ECO:0008006" key="3">
    <source>
        <dbReference type="Google" id="ProtNLM"/>
    </source>
</evidence>
<organism evidence="1 2">
    <name type="scientific">Shivajiella indica</name>
    <dbReference type="NCBI Taxonomy" id="872115"/>
    <lineage>
        <taxon>Bacteria</taxon>
        <taxon>Pseudomonadati</taxon>
        <taxon>Bacteroidota</taxon>
        <taxon>Cytophagia</taxon>
        <taxon>Cytophagales</taxon>
        <taxon>Cyclobacteriaceae</taxon>
        <taxon>Shivajiella</taxon>
    </lineage>
</organism>
<gene>
    <name evidence="1" type="ORF">ACFSKV_04155</name>
</gene>
<accession>A0ABW5B580</accession>
<dbReference type="EMBL" id="JBHUIV010000010">
    <property type="protein sequence ID" value="MFD2200745.1"/>
    <property type="molecule type" value="Genomic_DNA"/>
</dbReference>
<dbReference type="RefSeq" id="WP_380800598.1">
    <property type="nucleotide sequence ID" value="NZ_JBHUIV010000010.1"/>
</dbReference>
<keyword evidence="2" id="KW-1185">Reference proteome</keyword>
<evidence type="ECO:0000313" key="1">
    <source>
        <dbReference type="EMBL" id="MFD2200745.1"/>
    </source>
</evidence>
<evidence type="ECO:0000313" key="2">
    <source>
        <dbReference type="Proteomes" id="UP001597414"/>
    </source>
</evidence>
<proteinExistence type="predicted"/>
<name>A0ABW5B580_9BACT</name>
<reference evidence="2" key="1">
    <citation type="journal article" date="2019" name="Int. J. Syst. Evol. Microbiol.">
        <title>The Global Catalogue of Microorganisms (GCM) 10K type strain sequencing project: providing services to taxonomists for standard genome sequencing and annotation.</title>
        <authorList>
            <consortium name="The Broad Institute Genomics Platform"/>
            <consortium name="The Broad Institute Genome Sequencing Center for Infectious Disease"/>
            <person name="Wu L."/>
            <person name="Ma J."/>
        </authorList>
    </citation>
    <scope>NUCLEOTIDE SEQUENCE [LARGE SCALE GENOMIC DNA]</scope>
    <source>
        <strain evidence="2">KCTC 19812</strain>
    </source>
</reference>
<comment type="caution">
    <text evidence="1">The sequence shown here is derived from an EMBL/GenBank/DDBJ whole genome shotgun (WGS) entry which is preliminary data.</text>
</comment>
<dbReference type="Proteomes" id="UP001597414">
    <property type="component" value="Unassembled WGS sequence"/>
</dbReference>